<feature type="domain" description="PA14" evidence="10">
    <location>
        <begin position="525"/>
        <end position="663"/>
    </location>
</feature>
<dbReference type="InterPro" id="IPR037524">
    <property type="entry name" value="PA14/GLEYA"/>
</dbReference>
<evidence type="ECO:0000256" key="6">
    <source>
        <dbReference type="SAM" id="MobiDB-lite"/>
    </source>
</evidence>
<dbReference type="InterPro" id="IPR006644">
    <property type="entry name" value="Cadg"/>
</dbReference>
<dbReference type="InterPro" id="IPR009880">
    <property type="entry name" value="Glyoxal_oxidase_N"/>
</dbReference>
<dbReference type="InterPro" id="IPR014756">
    <property type="entry name" value="Ig_E-set"/>
</dbReference>
<keyword evidence="4 5" id="KW-0408">Iron</keyword>
<evidence type="ECO:0000256" key="5">
    <source>
        <dbReference type="PROSITE-ProRule" id="PRU00433"/>
    </source>
</evidence>
<dbReference type="Pfam" id="PF21783">
    <property type="entry name" value="YNCE"/>
    <property type="match status" value="1"/>
</dbReference>
<dbReference type="InterPro" id="IPR011658">
    <property type="entry name" value="PA14_dom"/>
</dbReference>
<feature type="region of interest" description="Disordered" evidence="6">
    <location>
        <begin position="1694"/>
        <end position="1713"/>
    </location>
</feature>
<evidence type="ECO:0000256" key="7">
    <source>
        <dbReference type="SAM" id="SignalP"/>
    </source>
</evidence>
<dbReference type="SUPFAM" id="SSF49299">
    <property type="entry name" value="PKD domain"/>
    <property type="match status" value="1"/>
</dbReference>
<dbReference type="Pfam" id="PF05345">
    <property type="entry name" value="He_PIG"/>
    <property type="match status" value="2"/>
</dbReference>
<dbReference type="GO" id="GO:0016020">
    <property type="term" value="C:membrane"/>
    <property type="evidence" value="ECO:0007669"/>
    <property type="project" value="InterPro"/>
</dbReference>
<reference evidence="11 12" key="1">
    <citation type="submission" date="2020-08" db="EMBL/GenBank/DDBJ databases">
        <title>Genomic Encyclopedia of Type Strains, Phase IV (KMG-IV): sequencing the most valuable type-strain genomes for metagenomic binning, comparative biology and taxonomic classification.</title>
        <authorList>
            <person name="Goeker M."/>
        </authorList>
    </citation>
    <scope>NUCLEOTIDE SEQUENCE [LARGE SCALE GENOMIC DNA]</scope>
    <source>
        <strain evidence="11 12">YC6886</strain>
    </source>
</reference>
<feature type="domain" description="PKD" evidence="8">
    <location>
        <begin position="1165"/>
        <end position="1228"/>
    </location>
</feature>
<dbReference type="InterPro" id="IPR009056">
    <property type="entry name" value="Cyt_c-like_dom"/>
</dbReference>
<evidence type="ECO:0000256" key="2">
    <source>
        <dbReference type="ARBA" id="ARBA00022723"/>
    </source>
</evidence>
<dbReference type="InterPro" id="IPR015202">
    <property type="entry name" value="GO-like_E_set"/>
</dbReference>
<feature type="chain" id="PRO_5032324231" evidence="7">
    <location>
        <begin position="21"/>
        <end position="2401"/>
    </location>
</feature>
<protein>
    <submittedName>
        <fullName evidence="11">DNA-binding beta-propeller fold protein YncE</fullName>
    </submittedName>
</protein>
<dbReference type="InterPro" id="IPR015919">
    <property type="entry name" value="Cadherin-like_sf"/>
</dbReference>
<evidence type="ECO:0000313" key="11">
    <source>
        <dbReference type="EMBL" id="MBB5351914.1"/>
    </source>
</evidence>
<dbReference type="SUPFAM" id="SSF56988">
    <property type="entry name" value="Anthrax protective antigen"/>
    <property type="match status" value="1"/>
</dbReference>
<evidence type="ECO:0000259" key="10">
    <source>
        <dbReference type="PROSITE" id="PS51820"/>
    </source>
</evidence>
<dbReference type="SMART" id="SM00758">
    <property type="entry name" value="PA14"/>
    <property type="match status" value="2"/>
</dbReference>
<dbReference type="Gene3D" id="2.60.120.1560">
    <property type="match status" value="1"/>
</dbReference>
<dbReference type="SUPFAM" id="SSF50974">
    <property type="entry name" value="Nitrous oxide reductase, N-terminal domain"/>
    <property type="match status" value="1"/>
</dbReference>
<dbReference type="EMBL" id="JACHFD010000009">
    <property type="protein sequence ID" value="MBB5351914.1"/>
    <property type="molecule type" value="Genomic_DNA"/>
</dbReference>
<comment type="caution">
    <text evidence="11">The sequence shown here is derived from an EMBL/GenBank/DDBJ whole genome shotgun (WGS) entry which is preliminary data.</text>
</comment>
<dbReference type="PROSITE" id="PS50093">
    <property type="entry name" value="PKD"/>
    <property type="match status" value="1"/>
</dbReference>
<dbReference type="SMART" id="SM00612">
    <property type="entry name" value="Kelch"/>
    <property type="match status" value="1"/>
</dbReference>
<organism evidence="11 12">
    <name type="scientific">Haloferula luteola</name>
    <dbReference type="NCBI Taxonomy" id="595692"/>
    <lineage>
        <taxon>Bacteria</taxon>
        <taxon>Pseudomonadati</taxon>
        <taxon>Verrucomicrobiota</taxon>
        <taxon>Verrucomicrobiia</taxon>
        <taxon>Verrucomicrobiales</taxon>
        <taxon>Verrucomicrobiaceae</taxon>
        <taxon>Haloferula</taxon>
    </lineage>
</organism>
<keyword evidence="2 5" id="KW-0479">Metal-binding</keyword>
<dbReference type="SUPFAM" id="SSF50965">
    <property type="entry name" value="Galactose oxidase, central domain"/>
    <property type="match status" value="1"/>
</dbReference>
<dbReference type="SMART" id="SM00089">
    <property type="entry name" value="PKD"/>
    <property type="match status" value="1"/>
</dbReference>
<name>A0A840V8J5_9BACT</name>
<dbReference type="PROSITE" id="PS51007">
    <property type="entry name" value="CYTC"/>
    <property type="match status" value="2"/>
</dbReference>
<accession>A0A840V8J5</accession>
<feature type="domain" description="PA14" evidence="10">
    <location>
        <begin position="899"/>
        <end position="1057"/>
    </location>
</feature>
<dbReference type="InterPro" id="IPR011043">
    <property type="entry name" value="Gal_Oxase/kelch_b-propeller"/>
</dbReference>
<dbReference type="InterPro" id="IPR035986">
    <property type="entry name" value="PKD_dom_sf"/>
</dbReference>
<evidence type="ECO:0000256" key="1">
    <source>
        <dbReference type="ARBA" id="ARBA00022617"/>
    </source>
</evidence>
<dbReference type="PANTHER" id="PTHR32208">
    <property type="entry name" value="SECRETED PROTEIN-RELATED"/>
    <property type="match status" value="1"/>
</dbReference>
<dbReference type="InterPro" id="IPR006652">
    <property type="entry name" value="Kelch_1"/>
</dbReference>
<dbReference type="CDD" id="cd00146">
    <property type="entry name" value="PKD"/>
    <property type="match status" value="1"/>
</dbReference>
<keyword evidence="1 5" id="KW-0349">Heme</keyword>
<dbReference type="GO" id="GO:0003677">
    <property type="term" value="F:DNA binding"/>
    <property type="evidence" value="ECO:0007669"/>
    <property type="project" value="UniProtKB-KW"/>
</dbReference>
<dbReference type="InterPro" id="IPR011045">
    <property type="entry name" value="N2O_reductase_N"/>
</dbReference>
<feature type="signal peptide" evidence="7">
    <location>
        <begin position="1"/>
        <end position="20"/>
    </location>
</feature>
<dbReference type="CDD" id="cd02851">
    <property type="entry name" value="E_set_GO_C"/>
    <property type="match status" value="1"/>
</dbReference>
<dbReference type="PANTHER" id="PTHR32208:SF56">
    <property type="entry name" value="GALACTOSE OXIDASE-RELATED"/>
    <property type="match status" value="1"/>
</dbReference>
<dbReference type="SMART" id="SM00736">
    <property type="entry name" value="CADG"/>
    <property type="match status" value="1"/>
</dbReference>
<dbReference type="GO" id="GO:0020037">
    <property type="term" value="F:heme binding"/>
    <property type="evidence" value="ECO:0007669"/>
    <property type="project" value="InterPro"/>
</dbReference>
<evidence type="ECO:0000259" key="9">
    <source>
        <dbReference type="PROSITE" id="PS51007"/>
    </source>
</evidence>
<dbReference type="GO" id="GO:0005509">
    <property type="term" value="F:calcium ion binding"/>
    <property type="evidence" value="ECO:0007669"/>
    <property type="project" value="InterPro"/>
</dbReference>
<dbReference type="Pfam" id="PF00801">
    <property type="entry name" value="PKD"/>
    <property type="match status" value="1"/>
</dbReference>
<keyword evidence="12" id="KW-1185">Reference proteome</keyword>
<dbReference type="InterPro" id="IPR037293">
    <property type="entry name" value="Gal_Oxidase_central_sf"/>
</dbReference>
<dbReference type="PROSITE" id="PS51820">
    <property type="entry name" value="PA14"/>
    <property type="match status" value="2"/>
</dbReference>
<dbReference type="Pfam" id="PF07691">
    <property type="entry name" value="PA14"/>
    <property type="match status" value="2"/>
</dbReference>
<dbReference type="SUPFAM" id="SSF46626">
    <property type="entry name" value="Cytochrome c"/>
    <property type="match status" value="2"/>
</dbReference>
<evidence type="ECO:0000256" key="4">
    <source>
        <dbReference type="ARBA" id="ARBA00023004"/>
    </source>
</evidence>
<dbReference type="InterPro" id="IPR022409">
    <property type="entry name" value="PKD/Chitinase_dom"/>
</dbReference>
<dbReference type="InterPro" id="IPR013783">
    <property type="entry name" value="Ig-like_fold"/>
</dbReference>
<dbReference type="RefSeq" id="WP_184018505.1">
    <property type="nucleotide sequence ID" value="NZ_JACHFD010000009.1"/>
</dbReference>
<dbReference type="GO" id="GO:0009055">
    <property type="term" value="F:electron transfer activity"/>
    <property type="evidence" value="ECO:0007669"/>
    <property type="project" value="InterPro"/>
</dbReference>
<dbReference type="SUPFAM" id="SSF49313">
    <property type="entry name" value="Cadherin-like"/>
    <property type="match status" value="1"/>
</dbReference>
<dbReference type="Gene3D" id="3.90.182.10">
    <property type="entry name" value="Toxin - Anthrax Protective Antigen,domain 1"/>
    <property type="match status" value="1"/>
</dbReference>
<feature type="domain" description="Cytochrome c" evidence="9">
    <location>
        <begin position="1606"/>
        <end position="1727"/>
    </location>
</feature>
<dbReference type="Gene3D" id="2.130.10.10">
    <property type="entry name" value="YVTN repeat-like/Quinoprotein amine dehydrogenase"/>
    <property type="match status" value="3"/>
</dbReference>
<evidence type="ECO:0000256" key="3">
    <source>
        <dbReference type="ARBA" id="ARBA00022729"/>
    </source>
</evidence>
<dbReference type="Gene3D" id="1.10.760.10">
    <property type="entry name" value="Cytochrome c-like domain"/>
    <property type="match status" value="2"/>
</dbReference>
<dbReference type="InterPro" id="IPR015943">
    <property type="entry name" value="WD40/YVTN_repeat-like_dom_sf"/>
</dbReference>
<keyword evidence="11" id="KW-0238">DNA-binding</keyword>
<dbReference type="InterPro" id="IPR000601">
    <property type="entry name" value="PKD_dom"/>
</dbReference>
<proteinExistence type="predicted"/>
<dbReference type="Gene3D" id="2.60.40.10">
    <property type="entry name" value="Immunoglobulins"/>
    <property type="match status" value="4"/>
</dbReference>
<feature type="domain" description="Cytochrome c" evidence="9">
    <location>
        <begin position="1743"/>
        <end position="1846"/>
    </location>
</feature>
<gene>
    <name evidence="11" type="ORF">HNR46_002153</name>
</gene>
<dbReference type="InterPro" id="IPR036909">
    <property type="entry name" value="Cyt_c-like_dom_sf"/>
</dbReference>
<dbReference type="Gene3D" id="2.130.10.80">
    <property type="entry name" value="Galactose oxidase/kelch, beta-propeller"/>
    <property type="match status" value="1"/>
</dbReference>
<dbReference type="Proteomes" id="UP000557717">
    <property type="component" value="Unassembled WGS sequence"/>
</dbReference>
<keyword evidence="3 7" id="KW-0732">Signal</keyword>
<sequence>MSPRHLLLPAVVASILPVLADPNSHAEDDAFWAEAAALLPGFDGQPSAPGPSDQAGQWSDILPWPHTPVSVAALPTGKVLTFSGQEPSHWPGTKHQTQWALWDPGDGSFSSDLHLDHEMFCAHLVLRSDGNLQTTGGRFTTRDSSTYDWRENRWGKVQSMFDPRWYPTSVALPDGDVFTVSGSGGPNTAERYHPETDTWQRLGGINWQPVAGADGFESDWWPYLFVAPDGRLFHFGPTREMHWVSPDGRGSRTSAQLEVPGGYYSKHAGVVMYDSGKFLVAGGSASFTNSNSSSTICYTVDLNTTPPTVALTQPMVHPRRFQNAIVLPTGEVLIIGGNTSGLKFSDEGSILTPEIWNPATGTWRSLADMAVPRNYHSTALLLPDGRVFSGGGGFEVSNPVAPTTHTDAQLFTPPSLFTTEGPSATRPEIQSAPDSVTLGSVFKVAATPGLQRFTMIRMMATTHGLSTDQRFLPIPFAEPSPGHYQLVAHPNANVMVPGFWMLFALDENDTYSPASIIQVKESPEAPTGGLLANYYADTNFTDLAFTRIDPEIHFDFGEKTPLPGILDADTWSIRWSGWLIPEFSETYTFHVTSDEGVRLTVDGTTWIDNGRGSGDFIQTASIDLKAGVPVSLSLEHRETGGNALIHLEWSSPRTPQAVIPSTQLRSIRPDNEAVMAAGARAEFFVDGQLTSIGTDASRALRTAFTAGKQATLAIHARSADELAGVIGQFTVDGESFSTDTGWKVSSIAADGWQQPGFDDSNWAEATDYGALGAPPWSGQVRGFPSGTPAHWIWSADRSGDSEVYLRRVVGIPSLLALTDQIGVVGVESQLALPLQPGDSTGIAYAASGLPDGLTLDANLGVVSGTPSATGEFTVQIEILLNGVVTDRDHFTWTIRLPGQGEGSLLREVWTSLTGTELSDLLHHPGFPDDPDIREEITSFPVAVDSGDAYGSRLRGYLHAPTTGDYTLYLSADERAELKISPDDLPEHALTVAQVTQEPTGLEDWNHSPTQRSSPLPLVAGHRYYVEILHVEGTGSDYIHLAWKRPEEVDITPIAGSFFSPFAANRVPEIPAIADRAHTVGTALTLPLEATDPDGDQLTFSTTGLPAGLSLDPTTGEIHGIPTTPMAMSVEITATDSSGASTSVSFFWEIHAEANLEAPLSGVDWVNSSVHFSIQASGGTHLTYRWNFGDDSEEITTSIPSAQHAFTHPGRYRVSLTALDANGTETTTTFYQNIRPVPTEGRPTVSQAIQVRPGSCWNVNPDNGSVSSLDTATGAILAEIPTGPQPRSLAFAPDGSLWVANAGNSTITILDPDALTVTRTLDLPRGVAPFGLAFAPDGSAAFVVFEASGQVARIDPASGEILDLVEIGPHPRHLSISGDSKTVYVTRYISPPVPEEATIEPSPDQGGGELLRLDANDLTLLGTTLLGPSQRPDSGGGARGIPNYLGPAVLSPAGDFAWIPSKQDNLQRGTSRDGLQLNHDATLRAITSVVDLSTHLELPERRIDHDNAAMPSTALFDPFGLFLFVALEGSREVAVIDVYGGAEIFRIPVGFAPQGLALSPDGSVLFTHNFMSRTVSLHAVADLINFGLPRASHLATLGEVQNEALSPQLLRGKQLFYDAQDTRLGRESYISCASCHNDGGHDGRVWDFSGFGEGLRNTIDLRGRAGTRHGPLHWSGNFDEVQDFENQIRDLASGDGLIDGAVHPPLGEPNAGRSDDLDALAAYVSSLSQFSSSPYRQQDGQRTPAGDRGRQVFLTAQCASCHGGENFTDSGDIPWHDIGTLKPSSGQRLGEPLTGIDTPTLRGLFDGAPFLHDGSAPDLHSAIQAHAGIEISTQDLDDLVEYLLQIEDSELTAPAPALPTITEFSANPNPVMAGQPSLLTWAIEPGDFPLISLTLNGEDVLGETSATLTPESSRECTLVATTAAGSSSSLLSLQVTPVPDKGRWDEWVLLHDLGGIPATDTDSDSLSDGLEFALGLDPQHDSFIDQTLVVPHLEAVIQLDGSRRFDLVFRRPTPTPTGASYWLEGTLDLENGWGIIADLNGSGGSDIAPEILNLQISDVGDGTEEVRSSLYAFDSGFLRLAVDIAGETLRSAPFGWLKQPVDGHQKLFAPPFARDAVAGGQFTTTDGSTLTDDQAHWTPNQWLGHEVHITSGSARGSLGMITGNDENDLFLGTAHEAIVDHLALAGSGTYQVRPQATLASLFGPYNESGLIAGTPDDADLISFTDSEGLFQDYYFRSGGLGGTGWRSMADPFLDTSNHAIEPGEGFTLRHPVSSPLDLWFHGEVILGPRVRVIRQGTRLVGSQTPVEHATLGSLGLESFFLESPDWDNHSHVYLESPWGFQPYYRKDDSLPGGQGWRAIGNDSTDAATTPIDAGGAWLLFRFTDPGLWQRQQPFSYDLPDSE</sequence>
<evidence type="ECO:0000259" key="8">
    <source>
        <dbReference type="PROSITE" id="PS50093"/>
    </source>
</evidence>
<dbReference type="SUPFAM" id="SSF81296">
    <property type="entry name" value="E set domains"/>
    <property type="match status" value="1"/>
</dbReference>
<evidence type="ECO:0000313" key="12">
    <source>
        <dbReference type="Proteomes" id="UP000557717"/>
    </source>
</evidence>
<dbReference type="Pfam" id="PF09118">
    <property type="entry name" value="GO-like_E_set"/>
    <property type="match status" value="1"/>
</dbReference>
<dbReference type="Pfam" id="PF07250">
    <property type="entry name" value="Glyoxal_oxid_N"/>
    <property type="match status" value="1"/>
</dbReference>
<dbReference type="InterPro" id="IPR048433">
    <property type="entry name" value="YNCE-like_beta-prop"/>
</dbReference>